<proteinExistence type="predicted"/>
<dbReference type="Proteomes" id="UP000188637">
    <property type="component" value="Unassembled WGS sequence"/>
</dbReference>
<keyword evidence="2" id="KW-1185">Reference proteome</keyword>
<comment type="caution">
    <text evidence="1">The sequence shown here is derived from an EMBL/GenBank/DDBJ whole genome shotgun (WGS) entry which is preliminary data.</text>
</comment>
<organism evidence="1 2">
    <name type="scientific">Candidatus Epulonipiscium fishelsonii</name>
    <dbReference type="NCBI Taxonomy" id="77094"/>
    <lineage>
        <taxon>Bacteria</taxon>
        <taxon>Bacillati</taxon>
        <taxon>Bacillota</taxon>
        <taxon>Clostridia</taxon>
        <taxon>Lachnospirales</taxon>
        <taxon>Lachnospiraceae</taxon>
        <taxon>Candidatus Epulonipiscium</taxon>
    </lineage>
</organism>
<evidence type="ECO:0000313" key="2">
    <source>
        <dbReference type="Proteomes" id="UP000188637"/>
    </source>
</evidence>
<accession>A0ACC8XEF3</accession>
<gene>
    <name evidence="1" type="ORF">AN640_08000</name>
</gene>
<protein>
    <submittedName>
        <fullName evidence="1">Uncharacterized protein</fullName>
    </submittedName>
</protein>
<evidence type="ECO:0000313" key="1">
    <source>
        <dbReference type="EMBL" id="ONI41453.1"/>
    </source>
</evidence>
<dbReference type="EMBL" id="LJHD01000218">
    <property type="protein sequence ID" value="ONI41453.1"/>
    <property type="molecule type" value="Genomic_DNA"/>
</dbReference>
<reference evidence="1" key="1">
    <citation type="submission" date="2016-08" db="EMBL/GenBank/DDBJ databases">
        <authorList>
            <person name="Ngugi D.K."/>
            <person name="Miyake S."/>
            <person name="Stingl U."/>
        </authorList>
    </citation>
    <scope>NUCLEOTIDE SEQUENCE</scope>
    <source>
        <strain evidence="1">SCG-D08WGA-EpuloA1</strain>
    </source>
</reference>
<sequence>MKLKNLLSLGIAGLGAIFISVPTFADVVYYEPKDEPKETSIHGVTCDRIPYYAEYDLMKQDLRAQYPNNKKLIKPINYQTNKNLPDNKELFIPSGNKPDIAYYYLAQDLNELENNISKQLTQNIKIKLQAEIKISNTNVDFEDIAELYILREMLYILKEEGEMRIAVDSMKNDLQLR</sequence>
<name>A0ACC8XEF3_9FIRM</name>